<dbReference type="PANTHER" id="PTHR43669:SF3">
    <property type="entry name" value="ALCOHOL DEHYDROGENASE, PUTATIVE (AFU_ORTHOLOGUE AFUA_3G03445)-RELATED"/>
    <property type="match status" value="1"/>
</dbReference>
<evidence type="ECO:0000313" key="6">
    <source>
        <dbReference type="Proteomes" id="UP000076722"/>
    </source>
</evidence>
<proteinExistence type="inferred from homology"/>
<dbReference type="InterPro" id="IPR036291">
    <property type="entry name" value="NAD(P)-bd_dom_sf"/>
</dbReference>
<dbReference type="PRINTS" id="PR00080">
    <property type="entry name" value="SDRFAMILY"/>
</dbReference>
<dbReference type="Proteomes" id="UP000076722">
    <property type="component" value="Unassembled WGS sequence"/>
</dbReference>
<dbReference type="EMBL" id="KV419421">
    <property type="protein sequence ID" value="KZS90439.1"/>
    <property type="molecule type" value="Genomic_DNA"/>
</dbReference>
<dbReference type="STRING" id="1314777.A0A164RCA5"/>
<reference evidence="5 6" key="1">
    <citation type="journal article" date="2016" name="Mol. Biol. Evol.">
        <title>Comparative Genomics of Early-Diverging Mushroom-Forming Fungi Provides Insights into the Origins of Lignocellulose Decay Capabilities.</title>
        <authorList>
            <person name="Nagy L.G."/>
            <person name="Riley R."/>
            <person name="Tritt A."/>
            <person name="Adam C."/>
            <person name="Daum C."/>
            <person name="Floudas D."/>
            <person name="Sun H."/>
            <person name="Yadav J.S."/>
            <person name="Pangilinan J."/>
            <person name="Larsson K.H."/>
            <person name="Matsuura K."/>
            <person name="Barry K."/>
            <person name="Labutti K."/>
            <person name="Kuo R."/>
            <person name="Ohm R.A."/>
            <person name="Bhattacharya S.S."/>
            <person name="Shirouzu T."/>
            <person name="Yoshinaga Y."/>
            <person name="Martin F.M."/>
            <person name="Grigoriev I.V."/>
            <person name="Hibbett D.S."/>
        </authorList>
    </citation>
    <scope>NUCLEOTIDE SEQUENCE [LARGE SCALE GENOMIC DNA]</scope>
    <source>
        <strain evidence="5 6">HHB9708</strain>
    </source>
</reference>
<evidence type="ECO:0000313" key="5">
    <source>
        <dbReference type="EMBL" id="KZS90439.1"/>
    </source>
</evidence>
<protein>
    <submittedName>
        <fullName evidence="5">NAD(P)-binding protein</fullName>
    </submittedName>
</protein>
<dbReference type="InterPro" id="IPR002347">
    <property type="entry name" value="SDR_fam"/>
</dbReference>
<evidence type="ECO:0000256" key="3">
    <source>
        <dbReference type="ARBA" id="ARBA00023002"/>
    </source>
</evidence>
<dbReference type="PRINTS" id="PR00081">
    <property type="entry name" value="GDHRDH"/>
</dbReference>
<evidence type="ECO:0000256" key="2">
    <source>
        <dbReference type="ARBA" id="ARBA00022857"/>
    </source>
</evidence>
<sequence length="248" mass="26503">MNNQRVAIITGASSGIGRITAITLSAAGWKLGLSGRRTEKLEETARECKSETIVVPSDVSKEDDVRTLFEKTVERFGRLDMLFNNAGISSRPVNIDELSLETFRNVLDVNVVGSFLCAREAMKIFKAQSPPGGRIINNGSLAAHTPRPQALSYTTSKHAITGLTKSIALDGRAFNITCTQIDIGNALTEMAAGQAKGILQPDGSVRPEATFDVQHVADTVLHIASLPNDVAILTITIMAAKAPYVGRG</sequence>
<keyword evidence="6" id="KW-1185">Reference proteome</keyword>
<comment type="similarity">
    <text evidence="1 4">Belongs to the short-chain dehydrogenases/reductases (SDR) family.</text>
</comment>
<name>A0A164RCA5_9AGAM</name>
<dbReference type="AlphaFoldDB" id="A0A164RCA5"/>
<dbReference type="InterPro" id="IPR020904">
    <property type="entry name" value="Sc_DH/Rdtase_CS"/>
</dbReference>
<organism evidence="5 6">
    <name type="scientific">Sistotremastrum niveocremeum HHB9708</name>
    <dbReference type="NCBI Taxonomy" id="1314777"/>
    <lineage>
        <taxon>Eukaryota</taxon>
        <taxon>Fungi</taxon>
        <taxon>Dikarya</taxon>
        <taxon>Basidiomycota</taxon>
        <taxon>Agaricomycotina</taxon>
        <taxon>Agaricomycetes</taxon>
        <taxon>Sistotremastrales</taxon>
        <taxon>Sistotremastraceae</taxon>
        <taxon>Sertulicium</taxon>
        <taxon>Sertulicium niveocremeum</taxon>
    </lineage>
</organism>
<evidence type="ECO:0000256" key="4">
    <source>
        <dbReference type="RuleBase" id="RU000363"/>
    </source>
</evidence>
<gene>
    <name evidence="5" type="ORF">SISNIDRAFT_519623</name>
</gene>
<dbReference type="PROSITE" id="PS00061">
    <property type="entry name" value="ADH_SHORT"/>
    <property type="match status" value="1"/>
</dbReference>
<evidence type="ECO:0000256" key="1">
    <source>
        <dbReference type="ARBA" id="ARBA00006484"/>
    </source>
</evidence>
<keyword evidence="3" id="KW-0560">Oxidoreductase</keyword>
<dbReference type="SUPFAM" id="SSF51735">
    <property type="entry name" value="NAD(P)-binding Rossmann-fold domains"/>
    <property type="match status" value="1"/>
</dbReference>
<keyword evidence="2" id="KW-0521">NADP</keyword>
<dbReference type="GO" id="GO:0016491">
    <property type="term" value="F:oxidoreductase activity"/>
    <property type="evidence" value="ECO:0007669"/>
    <property type="project" value="UniProtKB-KW"/>
</dbReference>
<dbReference type="PANTHER" id="PTHR43669">
    <property type="entry name" value="5-KETO-D-GLUCONATE 5-REDUCTASE"/>
    <property type="match status" value="1"/>
</dbReference>
<dbReference type="FunFam" id="3.40.50.720:FF:000084">
    <property type="entry name" value="Short-chain dehydrogenase reductase"/>
    <property type="match status" value="1"/>
</dbReference>
<dbReference type="OrthoDB" id="1933717at2759"/>
<accession>A0A164RCA5</accession>
<dbReference type="Pfam" id="PF00106">
    <property type="entry name" value="adh_short"/>
    <property type="match status" value="1"/>
</dbReference>
<dbReference type="CDD" id="cd05233">
    <property type="entry name" value="SDR_c"/>
    <property type="match status" value="1"/>
</dbReference>
<dbReference type="Gene3D" id="3.40.50.720">
    <property type="entry name" value="NAD(P)-binding Rossmann-like Domain"/>
    <property type="match status" value="1"/>
</dbReference>